<evidence type="ECO:0000313" key="2">
    <source>
        <dbReference type="Proteomes" id="UP000256869"/>
    </source>
</evidence>
<evidence type="ECO:0000313" key="1">
    <source>
        <dbReference type="EMBL" id="RED52807.1"/>
    </source>
</evidence>
<proteinExistence type="predicted"/>
<gene>
    <name evidence="1" type="ORF">DFP95_13011</name>
</gene>
<sequence>MKLLGLLIPTFRKGTSVIVEEATCARGAIAENLFRYLDPNRKYKGMLYGSPKRGAKGLVVSLIKYKEASGETSIYCGVLIKEQLYAIEESRLTRA</sequence>
<organism evidence="1 2">
    <name type="scientific">Cohnella lupini</name>
    <dbReference type="NCBI Taxonomy" id="1294267"/>
    <lineage>
        <taxon>Bacteria</taxon>
        <taxon>Bacillati</taxon>
        <taxon>Bacillota</taxon>
        <taxon>Bacilli</taxon>
        <taxon>Bacillales</taxon>
        <taxon>Paenibacillaceae</taxon>
        <taxon>Cohnella</taxon>
    </lineage>
</organism>
<dbReference type="EMBL" id="QRDY01000030">
    <property type="protein sequence ID" value="RED52807.1"/>
    <property type="molecule type" value="Genomic_DNA"/>
</dbReference>
<accession>A0A3D9HTL1</accession>
<dbReference type="OrthoDB" id="2626219at2"/>
<reference evidence="1 2" key="1">
    <citation type="submission" date="2018-07" db="EMBL/GenBank/DDBJ databases">
        <title>Genomic Encyclopedia of Type Strains, Phase III (KMG-III): the genomes of soil and plant-associated and newly described type strains.</title>
        <authorList>
            <person name="Whitman W."/>
        </authorList>
    </citation>
    <scope>NUCLEOTIDE SEQUENCE [LARGE SCALE GENOMIC DNA]</scope>
    <source>
        <strain evidence="1 2">CECT 8236</strain>
    </source>
</reference>
<comment type="caution">
    <text evidence="1">The sequence shown here is derived from an EMBL/GenBank/DDBJ whole genome shotgun (WGS) entry which is preliminary data.</text>
</comment>
<dbReference type="AlphaFoldDB" id="A0A3D9HTL1"/>
<protein>
    <submittedName>
        <fullName evidence="1">Uncharacterized protein</fullName>
    </submittedName>
</protein>
<name>A0A3D9HTL1_9BACL</name>
<keyword evidence="2" id="KW-1185">Reference proteome</keyword>
<dbReference type="RefSeq" id="WP_115995629.1">
    <property type="nucleotide sequence ID" value="NZ_QRDY01000030.1"/>
</dbReference>
<dbReference type="Proteomes" id="UP000256869">
    <property type="component" value="Unassembled WGS sequence"/>
</dbReference>